<organism evidence="2 3">
    <name type="scientific">Beutenbergia cavernae (strain ATCC BAA-8 / DSM 12333 / CCUG 43141 / JCM 11478 / NBRC 16432 / NCIMB 13614 / HKI 0122)</name>
    <dbReference type="NCBI Taxonomy" id="471853"/>
    <lineage>
        <taxon>Bacteria</taxon>
        <taxon>Bacillati</taxon>
        <taxon>Actinomycetota</taxon>
        <taxon>Actinomycetes</taxon>
        <taxon>Micrococcales</taxon>
        <taxon>Beutenbergiaceae</taxon>
        <taxon>Beutenbergia</taxon>
    </lineage>
</organism>
<feature type="domain" description="Methyltransferase type 11" evidence="1">
    <location>
        <begin position="65"/>
        <end position="113"/>
    </location>
</feature>
<gene>
    <name evidence="2" type="ordered locus">Bcav_1204</name>
</gene>
<sequence>MHHSARRQMALCLETHLDPARSYRMVEVGSAISRTQTKTHRDLLEPYRVRYIGVDIKSGPNVDRVMPNPYTIPVPSRSVDIVISGQTFEHIPFPWATAMEIRRILVPGGLLIVTAPSRGNRHDVYDCWRYYPDAVRALAAWSNLEVLEAYTDFPPIRSDSQVRHHYARITQSHYWGDTVGVLRKPSGRTSLRTRTFSALVRLWANRHADLERVPLPPVPAGRL</sequence>
<keyword evidence="3" id="KW-1185">Reference proteome</keyword>
<name>C5C160_BEUC1</name>
<evidence type="ECO:0000313" key="3">
    <source>
        <dbReference type="Proteomes" id="UP000007962"/>
    </source>
</evidence>
<keyword evidence="2" id="KW-0808">Transferase</keyword>
<dbReference type="OrthoDB" id="161159at2"/>
<dbReference type="KEGG" id="bcv:Bcav_1204"/>
<dbReference type="SUPFAM" id="SSF53335">
    <property type="entry name" value="S-adenosyl-L-methionine-dependent methyltransferases"/>
    <property type="match status" value="1"/>
</dbReference>
<dbReference type="RefSeq" id="WP_015881704.1">
    <property type="nucleotide sequence ID" value="NC_012669.1"/>
</dbReference>
<accession>C5C160</accession>
<dbReference type="Pfam" id="PF08241">
    <property type="entry name" value="Methyltransf_11"/>
    <property type="match status" value="1"/>
</dbReference>
<dbReference type="AlphaFoldDB" id="C5C160"/>
<dbReference type="InterPro" id="IPR029063">
    <property type="entry name" value="SAM-dependent_MTases_sf"/>
</dbReference>
<dbReference type="InterPro" id="IPR013216">
    <property type="entry name" value="Methyltransf_11"/>
</dbReference>
<dbReference type="GO" id="GO:0032259">
    <property type="term" value="P:methylation"/>
    <property type="evidence" value="ECO:0007669"/>
    <property type="project" value="UniProtKB-KW"/>
</dbReference>
<proteinExistence type="predicted"/>
<dbReference type="Proteomes" id="UP000007962">
    <property type="component" value="Chromosome"/>
</dbReference>
<dbReference type="eggNOG" id="COG0500">
    <property type="taxonomic scope" value="Bacteria"/>
</dbReference>
<evidence type="ECO:0000259" key="1">
    <source>
        <dbReference type="Pfam" id="PF08241"/>
    </source>
</evidence>
<dbReference type="GO" id="GO:0008757">
    <property type="term" value="F:S-adenosylmethionine-dependent methyltransferase activity"/>
    <property type="evidence" value="ECO:0007669"/>
    <property type="project" value="InterPro"/>
</dbReference>
<keyword evidence="2" id="KW-0489">Methyltransferase</keyword>
<dbReference type="STRING" id="471853.Bcav_1204"/>
<dbReference type="EMBL" id="CP001618">
    <property type="protein sequence ID" value="ACQ79464.1"/>
    <property type="molecule type" value="Genomic_DNA"/>
</dbReference>
<reference evidence="2 3" key="1">
    <citation type="journal article" date="2009" name="Stand. Genomic Sci.">
        <title>Complete genome sequence of Beutenbergia cavernae type strain (HKI 0122).</title>
        <authorList>
            <person name="Land M."/>
            <person name="Pukall R."/>
            <person name="Abt B."/>
            <person name="Goker M."/>
            <person name="Rohde M."/>
            <person name="Glavina Del Rio T."/>
            <person name="Tice H."/>
            <person name="Copeland A."/>
            <person name="Cheng J.F."/>
            <person name="Lucas S."/>
            <person name="Chen F."/>
            <person name="Nolan M."/>
            <person name="Bruce D."/>
            <person name="Goodwin L."/>
            <person name="Pitluck S."/>
            <person name="Ivanova N."/>
            <person name="Mavromatis K."/>
            <person name="Ovchinnikova G."/>
            <person name="Pati A."/>
            <person name="Chen A."/>
            <person name="Palaniappan K."/>
            <person name="Hauser L."/>
            <person name="Chang Y.J."/>
            <person name="Jefferies C.C."/>
            <person name="Saunders E."/>
            <person name="Brettin T."/>
            <person name="Detter J.C."/>
            <person name="Han C."/>
            <person name="Chain P."/>
            <person name="Bristow J."/>
            <person name="Eisen J.A."/>
            <person name="Markowitz V."/>
            <person name="Hugenholtz P."/>
            <person name="Kyrpides N.C."/>
            <person name="Klenk H.P."/>
            <person name="Lapidus A."/>
        </authorList>
    </citation>
    <scope>NUCLEOTIDE SEQUENCE [LARGE SCALE GENOMIC DNA]</scope>
    <source>
        <strain evidence="3">ATCC BAA-8 / DSM 12333 / NBRC 16432</strain>
    </source>
</reference>
<evidence type="ECO:0000313" key="2">
    <source>
        <dbReference type="EMBL" id="ACQ79464.1"/>
    </source>
</evidence>
<dbReference type="HOGENOM" id="CLU_083617_1_0_11"/>
<dbReference type="Gene3D" id="3.40.50.150">
    <property type="entry name" value="Vaccinia Virus protein VP39"/>
    <property type="match status" value="1"/>
</dbReference>
<dbReference type="CDD" id="cd02440">
    <property type="entry name" value="AdoMet_MTases"/>
    <property type="match status" value="1"/>
</dbReference>
<protein>
    <submittedName>
        <fullName evidence="2">Methyltransferase type 11</fullName>
    </submittedName>
</protein>